<sequence length="113" mass="12680">MLKKIECIIQPFKLEEVKEALKKIAVEGMTVTEVKGCGKQRGYTGKYAPDAPIRLLPKVKLEIVTEEEKVEEMISTIQSLAKTNKIGAGKIFVIPVEDVLRIRTKERGRIAID</sequence>
<protein>
    <recommendedName>
        <fullName evidence="2">Nitrogen regulatory protein P-II</fullName>
    </recommendedName>
</protein>
<evidence type="ECO:0000313" key="1">
    <source>
        <dbReference type="EMBL" id="GAH98480.1"/>
    </source>
</evidence>
<name>X1KXZ4_9ZZZZ</name>
<comment type="caution">
    <text evidence="1">The sequence shown here is derived from an EMBL/GenBank/DDBJ whole genome shotgun (WGS) entry which is preliminary data.</text>
</comment>
<dbReference type="SUPFAM" id="SSF54913">
    <property type="entry name" value="GlnB-like"/>
    <property type="match status" value="1"/>
</dbReference>
<dbReference type="AlphaFoldDB" id="X1KXZ4"/>
<gene>
    <name evidence="1" type="ORF">S06H3_07411</name>
</gene>
<dbReference type="InterPro" id="IPR011322">
    <property type="entry name" value="N-reg_PII-like_a/b"/>
</dbReference>
<dbReference type="GO" id="GO:0005524">
    <property type="term" value="F:ATP binding"/>
    <property type="evidence" value="ECO:0007669"/>
    <property type="project" value="TreeGrafter"/>
</dbReference>
<dbReference type="InterPro" id="IPR015867">
    <property type="entry name" value="N-reg_PII/ATP_PRibTrfase_C"/>
</dbReference>
<dbReference type="GO" id="GO:0005829">
    <property type="term" value="C:cytosol"/>
    <property type="evidence" value="ECO:0007669"/>
    <property type="project" value="TreeGrafter"/>
</dbReference>
<dbReference type="Pfam" id="PF00543">
    <property type="entry name" value="P-II"/>
    <property type="match status" value="1"/>
</dbReference>
<accession>X1KXZ4</accession>
<evidence type="ECO:0008006" key="2">
    <source>
        <dbReference type="Google" id="ProtNLM"/>
    </source>
</evidence>
<dbReference type="PRINTS" id="PR00340">
    <property type="entry name" value="PIIGLNB"/>
</dbReference>
<dbReference type="GO" id="GO:0006808">
    <property type="term" value="P:regulation of nitrogen utilization"/>
    <property type="evidence" value="ECO:0007669"/>
    <property type="project" value="InterPro"/>
</dbReference>
<proteinExistence type="predicted"/>
<dbReference type="PROSITE" id="PS51343">
    <property type="entry name" value="PII_GLNB_DOM"/>
    <property type="match status" value="1"/>
</dbReference>
<dbReference type="SMART" id="SM00938">
    <property type="entry name" value="P-II"/>
    <property type="match status" value="1"/>
</dbReference>
<reference evidence="1" key="1">
    <citation type="journal article" date="2014" name="Front. Microbiol.">
        <title>High frequency of phylogenetically diverse reductive dehalogenase-homologous genes in deep subseafloor sedimentary metagenomes.</title>
        <authorList>
            <person name="Kawai M."/>
            <person name="Futagami T."/>
            <person name="Toyoda A."/>
            <person name="Takaki Y."/>
            <person name="Nishi S."/>
            <person name="Hori S."/>
            <person name="Arai W."/>
            <person name="Tsubouchi T."/>
            <person name="Morono Y."/>
            <person name="Uchiyama I."/>
            <person name="Ito T."/>
            <person name="Fujiyama A."/>
            <person name="Inagaki F."/>
            <person name="Takami H."/>
        </authorList>
    </citation>
    <scope>NUCLEOTIDE SEQUENCE</scope>
    <source>
        <strain evidence="1">Expedition CK06-06</strain>
    </source>
</reference>
<dbReference type="Gene3D" id="3.30.70.120">
    <property type="match status" value="1"/>
</dbReference>
<dbReference type="InterPro" id="IPR002187">
    <property type="entry name" value="N-reg_PII"/>
</dbReference>
<dbReference type="GO" id="GO:0030234">
    <property type="term" value="F:enzyme regulator activity"/>
    <property type="evidence" value="ECO:0007669"/>
    <property type="project" value="InterPro"/>
</dbReference>
<organism evidence="1">
    <name type="scientific">marine sediment metagenome</name>
    <dbReference type="NCBI Taxonomy" id="412755"/>
    <lineage>
        <taxon>unclassified sequences</taxon>
        <taxon>metagenomes</taxon>
        <taxon>ecological metagenomes</taxon>
    </lineage>
</organism>
<dbReference type="PANTHER" id="PTHR30115">
    <property type="entry name" value="NITROGEN REGULATORY PROTEIN P-II"/>
    <property type="match status" value="1"/>
</dbReference>
<dbReference type="EMBL" id="BARV01003003">
    <property type="protein sequence ID" value="GAH98480.1"/>
    <property type="molecule type" value="Genomic_DNA"/>
</dbReference>
<dbReference type="PANTHER" id="PTHR30115:SF11">
    <property type="entry name" value="NITROGEN REGULATORY PROTEIN P-II HOMOLOG"/>
    <property type="match status" value="1"/>
</dbReference>